<dbReference type="AlphaFoldDB" id="I5B7F2"/>
<proteinExistence type="predicted"/>
<evidence type="ECO:0000313" key="1">
    <source>
        <dbReference type="EMBL" id="EIM65415.1"/>
    </source>
</evidence>
<dbReference type="InterPro" id="IPR014127">
    <property type="entry name" value="CHP02757"/>
</dbReference>
<gene>
    <name evidence="1" type="ORF">DespoDRAFT_03675</name>
</gene>
<dbReference type="EMBL" id="CM001488">
    <property type="protein sequence ID" value="EIM65415.1"/>
    <property type="molecule type" value="Genomic_DNA"/>
</dbReference>
<protein>
    <submittedName>
        <fullName evidence="1">TIGR02757 family protein</fullName>
    </submittedName>
</protein>
<keyword evidence="2" id="KW-1185">Reference proteome</keyword>
<dbReference type="RefSeq" id="WP_004075593.1">
    <property type="nucleotide sequence ID" value="NZ_CM001488.1"/>
</dbReference>
<dbReference type="OrthoDB" id="9773332at2"/>
<reference evidence="1 2" key="1">
    <citation type="submission" date="2011-09" db="EMBL/GenBank/DDBJ databases">
        <authorList>
            <consortium name="US DOE Joint Genome Institute (JGI-PGF)"/>
            <person name="Lucas S."/>
            <person name="Han J."/>
            <person name="Lapidus A."/>
            <person name="Cheng J.-F."/>
            <person name="Goodwin L."/>
            <person name="Pitluck S."/>
            <person name="Peters L."/>
            <person name="Land M.L."/>
            <person name="Hauser L."/>
            <person name="Orellana R."/>
            <person name="Lovley D."/>
            <person name="Woyke T.J."/>
        </authorList>
    </citation>
    <scope>NUCLEOTIDE SEQUENCE [LARGE SCALE GENOMIC DNA]</scope>
    <source>
        <strain evidence="1 2">2ac9</strain>
    </source>
</reference>
<dbReference type="NCBIfam" id="TIGR02757">
    <property type="entry name" value="TIGR02757 family protein"/>
    <property type="match status" value="1"/>
</dbReference>
<reference evidence="1 2" key="2">
    <citation type="submission" date="2012-02" db="EMBL/GenBank/DDBJ databases">
        <title>Improved High-Quality Draft sequence of Desulfobacter postgatei 2ac9.</title>
        <authorList>
            <consortium name="US DOE Joint Genome Institute"/>
            <person name="Lucas S."/>
            <person name="Han J."/>
            <person name="Lapidus A."/>
            <person name="Cheng J.-F."/>
            <person name="Goodwin L."/>
            <person name="Pitluck S."/>
            <person name="Peters L."/>
            <person name="Ovchinnikova G."/>
            <person name="Held B."/>
            <person name="Detter J.C."/>
            <person name="Han C."/>
            <person name="Tapia R."/>
            <person name="Land M."/>
            <person name="Hauser L."/>
            <person name="Kyrpides N."/>
            <person name="Ivanova N."/>
            <person name="Pagani I."/>
            <person name="Orellana R."/>
            <person name="Lovley D."/>
            <person name="Woyke T."/>
        </authorList>
    </citation>
    <scope>NUCLEOTIDE SEQUENCE [LARGE SCALE GENOMIC DNA]</scope>
    <source>
        <strain evidence="1 2">2ac9</strain>
    </source>
</reference>
<dbReference type="Proteomes" id="UP000005778">
    <property type="component" value="Chromosome"/>
</dbReference>
<accession>I5B7F2</accession>
<sequence>MKIDVQKLTSKLEQLYSTYNRKQYVDPDPLLFLYNYPDVRDREIAGIIASSLAYGRVAMIMQAVSSVLDKMGPDLRGFVMHADPKNLAAMFQNFKYRFATGDHLSALIMGIQAVIADYGSLGACFTMNHADGTDLSEGLARIRARVLHAGGAGHLLADPGKTSACKRSHLFLRWMVRKDQVDPGGWSNVPAAALTCPVDAHMFKIGHMLGFTKRRSADGVCAAQITEGFRRVSPDDPVKYDFCLTRFGIRDGLDMSELKQFLKGDDYHV</sequence>
<dbReference type="STRING" id="879212.DespoDRAFT_03675"/>
<dbReference type="eggNOG" id="COG0177">
    <property type="taxonomic scope" value="Bacteria"/>
</dbReference>
<dbReference type="HOGENOM" id="CLU_064298_0_0_7"/>
<evidence type="ECO:0000313" key="2">
    <source>
        <dbReference type="Proteomes" id="UP000005778"/>
    </source>
</evidence>
<name>I5B7F2_9BACT</name>
<dbReference type="Pfam" id="PF09674">
    <property type="entry name" value="DUF2400"/>
    <property type="match status" value="1"/>
</dbReference>
<organism evidence="1 2">
    <name type="scientific">Desulfobacter postgatei 2ac9</name>
    <dbReference type="NCBI Taxonomy" id="879212"/>
    <lineage>
        <taxon>Bacteria</taxon>
        <taxon>Pseudomonadati</taxon>
        <taxon>Thermodesulfobacteriota</taxon>
        <taxon>Desulfobacteria</taxon>
        <taxon>Desulfobacterales</taxon>
        <taxon>Desulfobacteraceae</taxon>
        <taxon>Desulfobacter</taxon>
    </lineage>
</organism>